<accession>A0A812NCK1</accession>
<feature type="transmembrane region" description="Helical" evidence="1">
    <location>
        <begin position="399"/>
        <end position="419"/>
    </location>
</feature>
<comment type="caution">
    <text evidence="2">The sequence shown here is derived from an EMBL/GenBank/DDBJ whole genome shotgun (WGS) entry which is preliminary data.</text>
</comment>
<name>A0A812NCK1_9DINO</name>
<dbReference type="Proteomes" id="UP000604046">
    <property type="component" value="Unassembled WGS sequence"/>
</dbReference>
<dbReference type="OrthoDB" id="430346at2759"/>
<feature type="transmembrane region" description="Helical" evidence="1">
    <location>
        <begin position="465"/>
        <end position="484"/>
    </location>
</feature>
<gene>
    <name evidence="2" type="ORF">SNAT2548_LOCUS15800</name>
</gene>
<keyword evidence="3" id="KW-1185">Reference proteome</keyword>
<feature type="transmembrane region" description="Helical" evidence="1">
    <location>
        <begin position="496"/>
        <end position="514"/>
    </location>
</feature>
<keyword evidence="1" id="KW-0812">Transmembrane</keyword>
<keyword evidence="1" id="KW-1133">Transmembrane helix</keyword>
<sequence length="538" mass="59981">MGQQMCQQESVCCSAETCKVDIDKLADGAPMEGPADAECPQCPPSDASGSASYLEEGAQLGGLFSVDAETVRFVSLASTLQSGGWMWRVRPEKMNHTELLSLWARSTQTDAFDVFVSHTWSTPGHCKYLSLLLSSCWHYALAAWLATAVPLLFLYWNRALPLVAIYPTTFDSFELRVPYWPWIQPATFLAAAAALFLAPHCILHRFFTTRCFYDVVCVNQADPWEQRQGINSIAGLLAASKQLRILWSPSYLSRLWCVFEIAAYRKANPHGELRFQPLFVERDILVLWTCGFLAAVLFSAMLSSFTYSSVLLGAILCLVFLPGAHFVRRGYREQDLLLRNLAEFDLSAVSCACDFDRQFILSAVRSWYGSTDAFVEYVRGPIREELVETMQQSRVPFQYCILALSPIFGFQLDVFGALINARAPQNIAIKFLGQSITILAVAVWGVRLFFWLSQKMAQPIFKLDFLQTALVVLIWAVMQVIPFWSVLRAFQTDEGGVAAAAVVFTLLAASRLPACKTMLSKVIRISGAQGKMRTSSSG</sequence>
<keyword evidence="1" id="KW-0472">Membrane</keyword>
<evidence type="ECO:0000313" key="3">
    <source>
        <dbReference type="Proteomes" id="UP000604046"/>
    </source>
</evidence>
<proteinExistence type="predicted"/>
<evidence type="ECO:0000256" key="1">
    <source>
        <dbReference type="SAM" id="Phobius"/>
    </source>
</evidence>
<protein>
    <submittedName>
        <fullName evidence="2">Uncharacterized protein</fullName>
    </submittedName>
</protein>
<feature type="transmembrane region" description="Helical" evidence="1">
    <location>
        <begin position="182"/>
        <end position="203"/>
    </location>
</feature>
<dbReference type="AlphaFoldDB" id="A0A812NCK1"/>
<evidence type="ECO:0000313" key="2">
    <source>
        <dbReference type="EMBL" id="CAE7300257.1"/>
    </source>
</evidence>
<feature type="transmembrane region" description="Helical" evidence="1">
    <location>
        <begin position="431"/>
        <end position="453"/>
    </location>
</feature>
<organism evidence="2 3">
    <name type="scientific">Symbiodinium natans</name>
    <dbReference type="NCBI Taxonomy" id="878477"/>
    <lineage>
        <taxon>Eukaryota</taxon>
        <taxon>Sar</taxon>
        <taxon>Alveolata</taxon>
        <taxon>Dinophyceae</taxon>
        <taxon>Suessiales</taxon>
        <taxon>Symbiodiniaceae</taxon>
        <taxon>Symbiodinium</taxon>
    </lineage>
</organism>
<feature type="transmembrane region" description="Helical" evidence="1">
    <location>
        <begin position="308"/>
        <end position="327"/>
    </location>
</feature>
<feature type="transmembrane region" description="Helical" evidence="1">
    <location>
        <begin position="137"/>
        <end position="156"/>
    </location>
</feature>
<feature type="transmembrane region" description="Helical" evidence="1">
    <location>
        <begin position="284"/>
        <end position="302"/>
    </location>
</feature>
<dbReference type="EMBL" id="CAJNDS010002064">
    <property type="protein sequence ID" value="CAE7300257.1"/>
    <property type="molecule type" value="Genomic_DNA"/>
</dbReference>
<reference evidence="2" key="1">
    <citation type="submission" date="2021-02" db="EMBL/GenBank/DDBJ databases">
        <authorList>
            <person name="Dougan E. K."/>
            <person name="Rhodes N."/>
            <person name="Thang M."/>
            <person name="Chan C."/>
        </authorList>
    </citation>
    <scope>NUCLEOTIDE SEQUENCE</scope>
</reference>